<evidence type="ECO:0000256" key="2">
    <source>
        <dbReference type="ARBA" id="ARBA00023015"/>
    </source>
</evidence>
<evidence type="ECO:0000313" key="7">
    <source>
        <dbReference type="EMBL" id="AJF67643.1"/>
    </source>
</evidence>
<gene>
    <name evidence="7" type="ORF">SVTN_27905</name>
</gene>
<keyword evidence="4" id="KW-0804">Transcription</keyword>
<dbReference type="GO" id="GO:0003677">
    <property type="term" value="F:DNA binding"/>
    <property type="evidence" value="ECO:0007669"/>
    <property type="project" value="UniProtKB-KW"/>
</dbReference>
<evidence type="ECO:0000256" key="4">
    <source>
        <dbReference type="ARBA" id="ARBA00023163"/>
    </source>
</evidence>
<dbReference type="Pfam" id="PF00196">
    <property type="entry name" value="GerE"/>
    <property type="match status" value="1"/>
</dbReference>
<dbReference type="CDD" id="cd06170">
    <property type="entry name" value="LuxR_C_like"/>
    <property type="match status" value="1"/>
</dbReference>
<dbReference type="SUPFAM" id="SSF54909">
    <property type="entry name" value="Dimeric alpha+beta barrel"/>
    <property type="match status" value="1"/>
</dbReference>
<dbReference type="RefSeq" id="WP_041131579.1">
    <property type="nucleotide sequence ID" value="NZ_CP010407.1"/>
</dbReference>
<proteinExistence type="inferred from homology"/>
<name>A0A0B5ID94_9ACTN</name>
<organism evidence="7 8">
    <name type="scientific">Streptomyces vietnamensis</name>
    <dbReference type="NCBI Taxonomy" id="362257"/>
    <lineage>
        <taxon>Bacteria</taxon>
        <taxon>Bacillati</taxon>
        <taxon>Actinomycetota</taxon>
        <taxon>Actinomycetes</taxon>
        <taxon>Kitasatosporales</taxon>
        <taxon>Streptomycetaceae</taxon>
        <taxon>Streptomyces</taxon>
    </lineage>
</organism>
<evidence type="ECO:0000256" key="3">
    <source>
        <dbReference type="ARBA" id="ARBA00023125"/>
    </source>
</evidence>
<dbReference type="SUPFAM" id="SSF46894">
    <property type="entry name" value="C-terminal effector domain of the bipartite response regulators"/>
    <property type="match status" value="1"/>
</dbReference>
<dbReference type="KEGG" id="svt:SVTN_27905"/>
<dbReference type="InterPro" id="IPR011008">
    <property type="entry name" value="Dimeric_a/b-barrel"/>
</dbReference>
<accession>A0A0B5ID94</accession>
<protein>
    <submittedName>
        <fullName evidence="7">LuxR family transcriptional regulator</fullName>
    </submittedName>
</protein>
<sequence length="206" mass="22638">MGESHVAFVVELVFRGNGTDRLSFGEAHRAYWKRMAARGILLGGGPWRDGTGEFLVCEAPDRRTLLRVLYADPYAQAQVIGELRVREWNAVMGHVVLAGLERSTGGAGTHERIRGGVPASVTPPTPPGAREELTAPPSAREELTAHERRIATMMLDGLTNKQIAESFTVSTRAVELHITRIYRKLDIRRRAQLAAAIDRFEAAPAC</sequence>
<feature type="region of interest" description="Disordered" evidence="5">
    <location>
        <begin position="105"/>
        <end position="133"/>
    </location>
</feature>
<comment type="similarity">
    <text evidence="1">Belongs to the YciI family.</text>
</comment>
<feature type="domain" description="HTH luxR-type" evidence="6">
    <location>
        <begin position="136"/>
        <end position="201"/>
    </location>
</feature>
<evidence type="ECO:0000313" key="8">
    <source>
        <dbReference type="Proteomes" id="UP000031774"/>
    </source>
</evidence>
<evidence type="ECO:0000259" key="6">
    <source>
        <dbReference type="PROSITE" id="PS50043"/>
    </source>
</evidence>
<reference evidence="7 8" key="1">
    <citation type="submission" date="2014-12" db="EMBL/GenBank/DDBJ databases">
        <title>Complete genome sequence of Streptomyces vietnamensis strain GIMV4.0001, a genetic manipulable producer of the benzoisochromanequinone antibiotic granaticin.</title>
        <authorList>
            <person name="Deng M.R."/>
            <person name="Guo J."/>
            <person name="Ma L.Y."/>
            <person name="Feng G.D."/>
            <person name="Mo C.Y."/>
            <person name="Zhu H.H."/>
        </authorList>
    </citation>
    <scope>NUCLEOTIDE SEQUENCE [LARGE SCALE GENOMIC DNA]</scope>
    <source>
        <strain evidence="8">GIMV4.0001</strain>
    </source>
</reference>
<dbReference type="AlphaFoldDB" id="A0A0B5ID94"/>
<dbReference type="Gene3D" id="1.10.10.10">
    <property type="entry name" value="Winged helix-like DNA-binding domain superfamily/Winged helix DNA-binding domain"/>
    <property type="match status" value="1"/>
</dbReference>
<keyword evidence="3" id="KW-0238">DNA-binding</keyword>
<dbReference type="GO" id="GO:0006355">
    <property type="term" value="P:regulation of DNA-templated transcription"/>
    <property type="evidence" value="ECO:0007669"/>
    <property type="project" value="InterPro"/>
</dbReference>
<dbReference type="HOGENOM" id="CLU_1516848_0_0_11"/>
<dbReference type="PANTHER" id="PTHR44688">
    <property type="entry name" value="DNA-BINDING TRANSCRIPTIONAL ACTIVATOR DEVR_DOSR"/>
    <property type="match status" value="1"/>
</dbReference>
<evidence type="ECO:0000256" key="1">
    <source>
        <dbReference type="ARBA" id="ARBA00007689"/>
    </source>
</evidence>
<dbReference type="InterPro" id="IPR005545">
    <property type="entry name" value="YCII"/>
</dbReference>
<dbReference type="EMBL" id="CP010407">
    <property type="protein sequence ID" value="AJF67643.1"/>
    <property type="molecule type" value="Genomic_DNA"/>
</dbReference>
<keyword evidence="2" id="KW-0805">Transcription regulation</keyword>
<evidence type="ECO:0000256" key="5">
    <source>
        <dbReference type="SAM" id="MobiDB-lite"/>
    </source>
</evidence>
<dbReference type="SMART" id="SM00421">
    <property type="entry name" value="HTH_LUXR"/>
    <property type="match status" value="1"/>
</dbReference>
<dbReference type="STRING" id="362257.SVTN_27905"/>
<dbReference type="PRINTS" id="PR00038">
    <property type="entry name" value="HTHLUXR"/>
</dbReference>
<dbReference type="InterPro" id="IPR016032">
    <property type="entry name" value="Sig_transdc_resp-reg_C-effctor"/>
</dbReference>
<dbReference type="Proteomes" id="UP000031774">
    <property type="component" value="Chromosome"/>
</dbReference>
<dbReference type="InterPro" id="IPR036388">
    <property type="entry name" value="WH-like_DNA-bd_sf"/>
</dbReference>
<keyword evidence="8" id="KW-1185">Reference proteome</keyword>
<dbReference type="Pfam" id="PF03795">
    <property type="entry name" value="YCII"/>
    <property type="match status" value="1"/>
</dbReference>
<dbReference type="PANTHER" id="PTHR44688:SF16">
    <property type="entry name" value="DNA-BINDING TRANSCRIPTIONAL ACTIVATOR DEVR_DOSR"/>
    <property type="match status" value="1"/>
</dbReference>
<dbReference type="PROSITE" id="PS50043">
    <property type="entry name" value="HTH_LUXR_2"/>
    <property type="match status" value="1"/>
</dbReference>
<dbReference type="InterPro" id="IPR000792">
    <property type="entry name" value="Tscrpt_reg_LuxR_C"/>
</dbReference>
<dbReference type="Gene3D" id="3.30.70.1060">
    <property type="entry name" value="Dimeric alpha+beta barrel"/>
    <property type="match status" value="1"/>
</dbReference>